<sequence length="119" mass="12877">HHPMHPMRQRLAGLGVTEAENLAALRHGHPVRIAGLVTHRQRPPTANGICFLNLEDPTGMINVIVPAKTWAALDRRTRYAGALLIHGTVESKDGSVNVLAGRLSPIVIGGAPDRSRSFR</sequence>
<evidence type="ECO:0000259" key="3">
    <source>
        <dbReference type="Pfam" id="PF01336"/>
    </source>
</evidence>
<dbReference type="Proteomes" id="UP000675781">
    <property type="component" value="Unassembled WGS sequence"/>
</dbReference>
<dbReference type="PANTHER" id="PTHR32294">
    <property type="entry name" value="DNA POLYMERASE III SUBUNIT ALPHA"/>
    <property type="match status" value="1"/>
</dbReference>
<name>A0A941EW23_9ACTN</name>
<evidence type="ECO:0000313" key="5">
    <source>
        <dbReference type="Proteomes" id="UP000675781"/>
    </source>
</evidence>
<reference evidence="4" key="1">
    <citation type="submission" date="2021-04" db="EMBL/GenBank/DDBJ databases">
        <title>Genome based classification of Actinospica acidithermotolerans sp. nov., an actinobacterium isolated from an Indonesian hot spring.</title>
        <authorList>
            <person name="Kusuma A.B."/>
            <person name="Putra K.E."/>
            <person name="Nafisah S."/>
            <person name="Loh J."/>
            <person name="Nouioui I."/>
            <person name="Goodfellow M."/>
        </authorList>
    </citation>
    <scope>NUCLEOTIDE SEQUENCE</scope>
    <source>
        <strain evidence="4">CSCA 57</strain>
    </source>
</reference>
<feature type="domain" description="OB" evidence="3">
    <location>
        <begin position="31"/>
        <end position="105"/>
    </location>
</feature>
<evidence type="ECO:0000256" key="2">
    <source>
        <dbReference type="ARBA" id="ARBA00017273"/>
    </source>
</evidence>
<dbReference type="AlphaFoldDB" id="A0A941EW23"/>
<dbReference type="EMBL" id="JAGSOG010000398">
    <property type="protein sequence ID" value="MBR7839222.1"/>
    <property type="molecule type" value="Genomic_DNA"/>
</dbReference>
<dbReference type="CDD" id="cd04485">
    <property type="entry name" value="DnaE_OBF"/>
    <property type="match status" value="1"/>
</dbReference>
<dbReference type="GO" id="GO:0006260">
    <property type="term" value="P:DNA replication"/>
    <property type="evidence" value="ECO:0007669"/>
    <property type="project" value="InterPro"/>
</dbReference>
<comment type="similarity">
    <text evidence="1">Belongs to the DNA polymerase type-C family. DnaE2 subfamily.</text>
</comment>
<dbReference type="Pfam" id="PF01336">
    <property type="entry name" value="tRNA_anti-codon"/>
    <property type="match status" value="1"/>
</dbReference>
<gene>
    <name evidence="4" type="ORF">KDL01_38525</name>
</gene>
<dbReference type="InterPro" id="IPR004365">
    <property type="entry name" value="NA-bd_OB_tRNA"/>
</dbReference>
<organism evidence="4 5">
    <name type="scientific">Actinospica durhamensis</name>
    <dbReference type="NCBI Taxonomy" id="1508375"/>
    <lineage>
        <taxon>Bacteria</taxon>
        <taxon>Bacillati</taxon>
        <taxon>Actinomycetota</taxon>
        <taxon>Actinomycetes</taxon>
        <taxon>Catenulisporales</taxon>
        <taxon>Actinospicaceae</taxon>
        <taxon>Actinospica</taxon>
    </lineage>
</organism>
<protein>
    <recommendedName>
        <fullName evidence="2">Error-prone DNA polymerase</fullName>
    </recommendedName>
</protein>
<accession>A0A941EW23</accession>
<feature type="non-terminal residue" evidence="4">
    <location>
        <position position="1"/>
    </location>
</feature>
<dbReference type="GO" id="GO:0003676">
    <property type="term" value="F:nucleic acid binding"/>
    <property type="evidence" value="ECO:0007669"/>
    <property type="project" value="InterPro"/>
</dbReference>
<dbReference type="GO" id="GO:0008408">
    <property type="term" value="F:3'-5' exonuclease activity"/>
    <property type="evidence" value="ECO:0007669"/>
    <property type="project" value="InterPro"/>
</dbReference>
<proteinExistence type="inferred from homology"/>
<dbReference type="Gene3D" id="2.40.50.140">
    <property type="entry name" value="Nucleic acid-binding proteins"/>
    <property type="match status" value="1"/>
</dbReference>
<keyword evidence="5" id="KW-1185">Reference proteome</keyword>
<evidence type="ECO:0000256" key="1">
    <source>
        <dbReference type="ARBA" id="ARBA00007391"/>
    </source>
</evidence>
<dbReference type="PANTHER" id="PTHR32294:SF4">
    <property type="entry name" value="ERROR-PRONE DNA POLYMERASE"/>
    <property type="match status" value="1"/>
</dbReference>
<dbReference type="InterPro" id="IPR004805">
    <property type="entry name" value="DnaE2/DnaE/PolC"/>
</dbReference>
<evidence type="ECO:0000313" key="4">
    <source>
        <dbReference type="EMBL" id="MBR7839222.1"/>
    </source>
</evidence>
<comment type="caution">
    <text evidence="4">The sequence shown here is derived from an EMBL/GenBank/DDBJ whole genome shotgun (WGS) entry which is preliminary data.</text>
</comment>
<dbReference type="InterPro" id="IPR012340">
    <property type="entry name" value="NA-bd_OB-fold"/>
</dbReference>
<dbReference type="RefSeq" id="WP_368861738.1">
    <property type="nucleotide sequence ID" value="NZ_JAGSOG010000398.1"/>
</dbReference>